<feature type="transmembrane region" description="Helical" evidence="2">
    <location>
        <begin position="66"/>
        <end position="89"/>
    </location>
</feature>
<dbReference type="PANTHER" id="PTHR34473">
    <property type="entry name" value="UPF0699 TRANSMEMBRANE PROTEIN YDBS"/>
    <property type="match status" value="1"/>
</dbReference>
<feature type="transmembrane region" description="Helical" evidence="2">
    <location>
        <begin position="264"/>
        <end position="290"/>
    </location>
</feature>
<dbReference type="OrthoDB" id="155986at2"/>
<evidence type="ECO:0000259" key="3">
    <source>
        <dbReference type="Pfam" id="PF03703"/>
    </source>
</evidence>
<keyword evidence="2" id="KW-1133">Transmembrane helix</keyword>
<dbReference type="Proteomes" id="UP000304912">
    <property type="component" value="Chromosome"/>
</dbReference>
<evidence type="ECO:0000313" key="5">
    <source>
        <dbReference type="Proteomes" id="UP000304912"/>
    </source>
</evidence>
<protein>
    <recommendedName>
        <fullName evidence="3">YdbS-like PH domain-containing protein</fullName>
    </recommendedName>
</protein>
<feature type="transmembrane region" description="Helical" evidence="2">
    <location>
        <begin position="423"/>
        <end position="442"/>
    </location>
</feature>
<feature type="transmembrane region" description="Helical" evidence="2">
    <location>
        <begin position="30"/>
        <end position="54"/>
    </location>
</feature>
<name>A0A5B7YBN4_9ALTE</name>
<keyword evidence="2" id="KW-0472">Membrane</keyword>
<evidence type="ECO:0000256" key="1">
    <source>
        <dbReference type="SAM" id="MobiDB-lite"/>
    </source>
</evidence>
<feature type="transmembrane region" description="Helical" evidence="2">
    <location>
        <begin position="209"/>
        <end position="230"/>
    </location>
</feature>
<proteinExistence type="predicted"/>
<dbReference type="PIRSF" id="PIRSF026631">
    <property type="entry name" value="UCP026631"/>
    <property type="match status" value="1"/>
</dbReference>
<feature type="compositionally biased region" description="Basic and acidic residues" evidence="1">
    <location>
        <begin position="179"/>
        <end position="196"/>
    </location>
</feature>
<gene>
    <name evidence="4" type="ORF">FBQ74_04085</name>
</gene>
<keyword evidence="5" id="KW-1185">Reference proteome</keyword>
<dbReference type="AlphaFoldDB" id="A0A5B7YBN4"/>
<dbReference type="Pfam" id="PF03703">
    <property type="entry name" value="bPH_2"/>
    <property type="match status" value="2"/>
</dbReference>
<dbReference type="PANTHER" id="PTHR34473:SF2">
    <property type="entry name" value="UPF0699 TRANSMEMBRANE PROTEIN YDBT"/>
    <property type="match status" value="1"/>
</dbReference>
<evidence type="ECO:0000313" key="4">
    <source>
        <dbReference type="EMBL" id="QCZ92703.1"/>
    </source>
</evidence>
<accession>A0A5B7YBN4</accession>
<keyword evidence="2" id="KW-0812">Transmembrane</keyword>
<dbReference type="RefSeq" id="WP_139755452.1">
    <property type="nucleotide sequence ID" value="NZ_CP039852.1"/>
</dbReference>
<feature type="domain" description="YdbS-like PH" evidence="3">
    <location>
        <begin position="86"/>
        <end position="165"/>
    </location>
</feature>
<dbReference type="KEGG" id="salk:FBQ74_04085"/>
<feature type="domain" description="YdbS-like PH" evidence="3">
    <location>
        <begin position="442"/>
        <end position="516"/>
    </location>
</feature>
<dbReference type="InterPro" id="IPR014529">
    <property type="entry name" value="UCP026631"/>
</dbReference>
<feature type="transmembrane region" description="Helical" evidence="2">
    <location>
        <begin position="393"/>
        <end position="417"/>
    </location>
</feature>
<feature type="region of interest" description="Disordered" evidence="1">
    <location>
        <begin position="175"/>
        <end position="196"/>
    </location>
</feature>
<sequence>MNHASEPRAVENTSEVSTGKHWRRLAPVALLYFIASNIKNTIQSALYIIPALAISAQTTNIIDSQWFWPAALGVIGLIVISGIVSYLFYQFRVRNSHVEIRMGLFNRRHINLPFWRIQNVKVERPFYYRLTQFAVVVLDTAGSAKEEAKIVAVTQRYANRLRSQILNERTEFLQSEESESSHDHAEVSEATNEKSTTDTVINRRSLSDLVIHGITNNRVWIILGALAPFYDDLAEWVGNWLSQQGLQLEQLVGSTSVAWWQWGLYAFTIMMLIMALMALLSVGGSLLTYYGYTLTRSGDRYIRKSGLLSQQEVSMRQSRVQMVAVKQDWLDRVLKRANVFFEQNKTGNQQSQELMAPNKLLVPSVTLPEAGALCEEVLPDSQLFKQKFNPVTVFFLFHHLVVRLLPVTALIILVLVAEQQWRAVSLCVVASVVLSVVIWLRYRRWGVARDDNYVYVRSGIIGEDFQVFPLYKVQQVVIKQSVMMKRRQLASVKFVLASGAVTIPFLTESQVRYLANIALAEVERSGKSWM</sequence>
<dbReference type="InterPro" id="IPR005182">
    <property type="entry name" value="YdbS-like_PH"/>
</dbReference>
<dbReference type="EMBL" id="CP039852">
    <property type="protein sequence ID" value="QCZ92703.1"/>
    <property type="molecule type" value="Genomic_DNA"/>
</dbReference>
<evidence type="ECO:0000256" key="2">
    <source>
        <dbReference type="SAM" id="Phobius"/>
    </source>
</evidence>
<organism evidence="4 5">
    <name type="scientific">Salinimonas iocasae</name>
    <dbReference type="NCBI Taxonomy" id="2572577"/>
    <lineage>
        <taxon>Bacteria</taxon>
        <taxon>Pseudomonadati</taxon>
        <taxon>Pseudomonadota</taxon>
        <taxon>Gammaproteobacteria</taxon>
        <taxon>Alteromonadales</taxon>
        <taxon>Alteromonadaceae</taxon>
        <taxon>Alteromonas/Salinimonas group</taxon>
        <taxon>Salinimonas</taxon>
    </lineage>
</organism>
<reference evidence="4 5" key="1">
    <citation type="submission" date="2019-04" db="EMBL/GenBank/DDBJ databases">
        <title>Salinimonas iocasae sp. nov., a halophilic bacterium isolated from the outer tube casing of tubeworms in Okinawa Trough.</title>
        <authorList>
            <person name="Zhang H."/>
            <person name="Wang H."/>
            <person name="Li C."/>
        </authorList>
    </citation>
    <scope>NUCLEOTIDE SEQUENCE [LARGE SCALE GENOMIC DNA]</scope>
    <source>
        <strain evidence="4 5">KX18D6</strain>
    </source>
</reference>
<feature type="transmembrane region" description="Helical" evidence="2">
    <location>
        <begin position="489"/>
        <end position="507"/>
    </location>
</feature>